<feature type="region of interest" description="Disordered" evidence="1">
    <location>
        <begin position="1"/>
        <end position="37"/>
    </location>
</feature>
<proteinExistence type="predicted"/>
<gene>
    <name evidence="2" type="ORF">PROQFM164_S01g000650</name>
</gene>
<keyword evidence="3" id="KW-1185">Reference proteome</keyword>
<sequence length="96" mass="10943">MSFPQPTPTVISREHVDEVKEATSLTPMGKGNGDDNNLDDIAQILMDQEDIEYPAEEHRKLLRNIDWRIVPLAAWVCGLRFVDKSGLGRHDIWSSR</sequence>
<organism evidence="2 3">
    <name type="scientific">Penicillium roqueforti (strain FM164)</name>
    <dbReference type="NCBI Taxonomy" id="1365484"/>
    <lineage>
        <taxon>Eukaryota</taxon>
        <taxon>Fungi</taxon>
        <taxon>Dikarya</taxon>
        <taxon>Ascomycota</taxon>
        <taxon>Pezizomycotina</taxon>
        <taxon>Eurotiomycetes</taxon>
        <taxon>Eurotiomycetidae</taxon>
        <taxon>Eurotiales</taxon>
        <taxon>Aspergillaceae</taxon>
        <taxon>Penicillium</taxon>
    </lineage>
</organism>
<evidence type="ECO:0000256" key="1">
    <source>
        <dbReference type="SAM" id="MobiDB-lite"/>
    </source>
</evidence>
<reference evidence="2" key="1">
    <citation type="journal article" date="2014" name="Nat. Commun.">
        <title>Multiple recent horizontal transfers of a large genomic region in cheese making fungi.</title>
        <authorList>
            <person name="Cheeseman K."/>
            <person name="Ropars J."/>
            <person name="Renault P."/>
            <person name="Dupont J."/>
            <person name="Gouzy J."/>
            <person name="Branca A."/>
            <person name="Abraham A.L."/>
            <person name="Ceppi M."/>
            <person name="Conseiller E."/>
            <person name="Debuchy R."/>
            <person name="Malagnac F."/>
            <person name="Goarin A."/>
            <person name="Silar P."/>
            <person name="Lacoste S."/>
            <person name="Sallet E."/>
            <person name="Bensimon A."/>
            <person name="Giraud T."/>
            <person name="Brygoo Y."/>
        </authorList>
    </citation>
    <scope>NUCLEOTIDE SEQUENCE [LARGE SCALE GENOMIC DNA]</scope>
    <source>
        <strain evidence="2">FM164</strain>
    </source>
</reference>
<evidence type="ECO:0000313" key="3">
    <source>
        <dbReference type="Proteomes" id="UP000030686"/>
    </source>
</evidence>
<name>W6PSY0_PENRF</name>
<dbReference type="STRING" id="1365484.W6PSY0"/>
<accession>W6PSY0</accession>
<feature type="compositionally biased region" description="Basic and acidic residues" evidence="1">
    <location>
        <begin position="12"/>
        <end position="21"/>
    </location>
</feature>
<evidence type="ECO:0000313" key="2">
    <source>
        <dbReference type="EMBL" id="CDM26841.1"/>
    </source>
</evidence>
<dbReference type="AlphaFoldDB" id="W6PSY0"/>
<dbReference type="OrthoDB" id="6730379at2759"/>
<dbReference type="Proteomes" id="UP000030686">
    <property type="component" value="Unassembled WGS sequence"/>
</dbReference>
<dbReference type="EMBL" id="HG792015">
    <property type="protein sequence ID" value="CDM26841.1"/>
    <property type="molecule type" value="Genomic_DNA"/>
</dbReference>
<protein>
    <submittedName>
        <fullName evidence="2">Genomic scaffold, ProqFM164S01</fullName>
    </submittedName>
</protein>